<evidence type="ECO:0000313" key="2">
    <source>
        <dbReference type="Proteomes" id="UP000005510"/>
    </source>
</evidence>
<name>B7B7M2_9BACT</name>
<evidence type="ECO:0000313" key="1">
    <source>
        <dbReference type="EMBL" id="EEC97573.1"/>
    </source>
</evidence>
<dbReference type="AlphaFoldDB" id="B7B7M2"/>
<accession>B7B7M2</accession>
<reference evidence="1 2" key="1">
    <citation type="submission" date="2008-10" db="EMBL/GenBank/DDBJ databases">
        <title>Draft genome sequence of Parabacteroides johnsonii (DSM 18315).</title>
        <authorList>
            <person name="Sudarsanam P."/>
            <person name="Ley R."/>
            <person name="Guruge J."/>
            <person name="Turnbaugh P.J."/>
            <person name="Mahowald M."/>
            <person name="Liep D."/>
            <person name="Gordon J."/>
        </authorList>
    </citation>
    <scope>NUCLEOTIDE SEQUENCE [LARGE SCALE GENOMIC DNA]</scope>
    <source>
        <strain evidence="1 2">DSM 18315</strain>
    </source>
</reference>
<comment type="caution">
    <text evidence="1">The sequence shown here is derived from an EMBL/GenBank/DDBJ whole genome shotgun (WGS) entry which is preliminary data.</text>
</comment>
<dbReference type="EMBL" id="ABYH01000073">
    <property type="protein sequence ID" value="EEC97573.1"/>
    <property type="molecule type" value="Genomic_DNA"/>
</dbReference>
<organism evidence="1 2">
    <name type="scientific">Parabacteroides johnsonii DSM 18315</name>
    <dbReference type="NCBI Taxonomy" id="537006"/>
    <lineage>
        <taxon>Bacteria</taxon>
        <taxon>Pseudomonadati</taxon>
        <taxon>Bacteroidota</taxon>
        <taxon>Bacteroidia</taxon>
        <taxon>Bacteroidales</taxon>
        <taxon>Tannerellaceae</taxon>
        <taxon>Parabacteroides</taxon>
    </lineage>
</organism>
<gene>
    <name evidence="1" type="ORF">PRABACTJOHN_01020</name>
</gene>
<reference evidence="1 2" key="2">
    <citation type="submission" date="2008-10" db="EMBL/GenBank/DDBJ databases">
        <authorList>
            <person name="Fulton L."/>
            <person name="Clifton S."/>
            <person name="Fulton B."/>
            <person name="Xu J."/>
            <person name="Minx P."/>
            <person name="Pepin K.H."/>
            <person name="Johnson M."/>
            <person name="Bhonagiri V."/>
            <person name="Nash W.E."/>
            <person name="Mardis E.R."/>
            <person name="Wilson R.K."/>
        </authorList>
    </citation>
    <scope>NUCLEOTIDE SEQUENCE [LARGE SCALE GENOMIC DNA]</scope>
    <source>
        <strain evidence="1 2">DSM 18315</strain>
    </source>
</reference>
<dbReference type="Proteomes" id="UP000005510">
    <property type="component" value="Unassembled WGS sequence"/>
</dbReference>
<sequence>MIYRYGTWMTRPYKIIVVCRGRALLCPSNPARRTLFSLGGVEPRPYGTPLFYCTPVNQYLYVIKCTG</sequence>
<proteinExistence type="predicted"/>
<dbReference type="HOGENOM" id="CLU_2808519_0_0_10"/>
<protein>
    <submittedName>
        <fullName evidence="1">Uncharacterized protein</fullName>
    </submittedName>
</protein>